<feature type="non-terminal residue" evidence="2">
    <location>
        <position position="173"/>
    </location>
</feature>
<dbReference type="AlphaFoldDB" id="A0A147B8I4"/>
<accession>A0A147B8I4</accession>
<feature type="compositionally biased region" description="Low complexity" evidence="1">
    <location>
        <begin position="39"/>
        <end position="69"/>
    </location>
</feature>
<reference evidence="2" key="1">
    <citation type="submission" date="2016-03" db="EMBL/GenBank/DDBJ databases">
        <title>Gut transcriptome analysis on engorged females of Ornithodoros mimon (Acari: Argasidae) and phylogenetic inferences of soft ticks.</title>
        <authorList>
            <person name="Landulfo G.A."/>
            <person name="Giovanni D."/>
            <person name="Carvalho E."/>
            <person name="Junqueira-de-Azevedo I."/>
            <person name="Patane J."/>
            <person name="Mendoca R."/>
            <person name="Barros-Battesti D."/>
        </authorList>
    </citation>
    <scope>NUCLEOTIDE SEQUENCE</scope>
    <source>
        <strain evidence="2">Females</strain>
        <tissue evidence="2">Gut</tissue>
    </source>
</reference>
<feature type="region of interest" description="Disordered" evidence="1">
    <location>
        <begin position="1"/>
        <end position="79"/>
    </location>
</feature>
<protein>
    <submittedName>
        <fullName evidence="2">Uncharacterized protein</fullName>
    </submittedName>
</protein>
<feature type="region of interest" description="Disordered" evidence="1">
    <location>
        <begin position="153"/>
        <end position="173"/>
    </location>
</feature>
<sequence>IILMTAEESKKNEEHIQESNRKYQGFRSRVLIVGDRSPSDTSSVSSSNSQDSDASIRSSETSSSPSSSTTEDRSESPSAVLKCTIDDLCEEDIYGGAPCSNSEVRKTIERTAMRRSLTRVTDVRKGFVSTPNLAKSPTSSSEVSSLVEKLRWLTSLEDENPPGEPNNMDTERR</sequence>
<name>A0A147B8I4_9ACAR</name>
<feature type="non-terminal residue" evidence="2">
    <location>
        <position position="1"/>
    </location>
</feature>
<evidence type="ECO:0000313" key="2">
    <source>
        <dbReference type="EMBL" id="JAR87080.1"/>
    </source>
</evidence>
<feature type="compositionally biased region" description="Basic and acidic residues" evidence="1">
    <location>
        <begin position="7"/>
        <end position="21"/>
    </location>
</feature>
<proteinExistence type="predicted"/>
<organism evidence="2">
    <name type="scientific">Alectorobius mimon</name>
    <dbReference type="NCBI Taxonomy" id="360319"/>
    <lineage>
        <taxon>Eukaryota</taxon>
        <taxon>Metazoa</taxon>
        <taxon>Ecdysozoa</taxon>
        <taxon>Arthropoda</taxon>
        <taxon>Chelicerata</taxon>
        <taxon>Arachnida</taxon>
        <taxon>Acari</taxon>
        <taxon>Parasitiformes</taxon>
        <taxon>Ixodida</taxon>
        <taxon>Ixodoidea</taxon>
        <taxon>Argasidae</taxon>
        <taxon>Ornithodorinae</taxon>
        <taxon>Alectorobius</taxon>
    </lineage>
</organism>
<evidence type="ECO:0000256" key="1">
    <source>
        <dbReference type="SAM" id="MobiDB-lite"/>
    </source>
</evidence>
<dbReference type="EMBL" id="GEIB01000971">
    <property type="protein sequence ID" value="JAR87080.1"/>
    <property type="molecule type" value="Transcribed_RNA"/>
</dbReference>